<gene>
    <name evidence="1" type="ORF">Q428_01670</name>
</gene>
<name>A0A017S0A1_9CLOT</name>
<dbReference type="InterPro" id="IPR005077">
    <property type="entry name" value="Peptidase_C11"/>
</dbReference>
<reference evidence="1 2" key="1">
    <citation type="journal article" date="2014" name="Genome Announc.">
        <title>Draft Genome Sequence of Fervidicella metallireducens Strain AeBT, an Iron-Reducing Thermoanaerobe from the Great Artesian Basin.</title>
        <authorList>
            <person name="Patel B.K."/>
        </authorList>
    </citation>
    <scope>NUCLEOTIDE SEQUENCE [LARGE SCALE GENOMIC DNA]</scope>
    <source>
        <strain evidence="1 2">AeB</strain>
    </source>
</reference>
<dbReference type="AlphaFoldDB" id="A0A017S0A1"/>
<dbReference type="PANTHER" id="PTHR37835:SF1">
    <property type="entry name" value="ALPHA-CLOSTRIPAIN"/>
    <property type="match status" value="1"/>
</dbReference>
<evidence type="ECO:0000313" key="2">
    <source>
        <dbReference type="Proteomes" id="UP000019681"/>
    </source>
</evidence>
<dbReference type="OrthoDB" id="5507507at2"/>
<evidence type="ECO:0000313" key="1">
    <source>
        <dbReference type="EMBL" id="EYE89585.1"/>
    </source>
</evidence>
<protein>
    <recommendedName>
        <fullName evidence="3">Alpha-clostripain-like protein</fullName>
    </recommendedName>
</protein>
<dbReference type="PANTHER" id="PTHR37835">
    <property type="entry name" value="ALPHA-CLOSTRIPAIN"/>
    <property type="match status" value="1"/>
</dbReference>
<dbReference type="STRING" id="1403537.Q428_01670"/>
<dbReference type="Pfam" id="PF03415">
    <property type="entry name" value="Peptidase_C11"/>
    <property type="match status" value="1"/>
</dbReference>
<dbReference type="EMBL" id="AZQP01000003">
    <property type="protein sequence ID" value="EYE89585.1"/>
    <property type="molecule type" value="Genomic_DNA"/>
</dbReference>
<dbReference type="Proteomes" id="UP000019681">
    <property type="component" value="Unassembled WGS sequence"/>
</dbReference>
<proteinExistence type="predicted"/>
<organism evidence="1 2">
    <name type="scientific">Fervidicella metallireducens AeB</name>
    <dbReference type="NCBI Taxonomy" id="1403537"/>
    <lineage>
        <taxon>Bacteria</taxon>
        <taxon>Bacillati</taxon>
        <taxon>Bacillota</taxon>
        <taxon>Clostridia</taxon>
        <taxon>Eubacteriales</taxon>
        <taxon>Clostridiaceae</taxon>
        <taxon>Fervidicella</taxon>
    </lineage>
</organism>
<evidence type="ECO:0008006" key="3">
    <source>
        <dbReference type="Google" id="ProtNLM"/>
    </source>
</evidence>
<accession>A0A017S0A1</accession>
<comment type="caution">
    <text evidence="1">The sequence shown here is derived from an EMBL/GenBank/DDBJ whole genome shotgun (WGS) entry which is preliminary data.</text>
</comment>
<dbReference type="Gene3D" id="3.40.50.11970">
    <property type="match status" value="1"/>
</dbReference>
<sequence length="378" mass="43927">MKSISVLFYLDGNNEIEPEIYNSFNRIKNSLSSDVEIFIELGREKREFIKIIRPYEFFDTKYDNWNGVKRYHIYNGKIREYDLGTVNMANPKELNNFISWGLELSNSRKNILVIASHGFSILGGITDFTLDNPYLMSIDDMCSSIGLALSETKKSLDLLFLDMCYMNYIEILYELNQKSNVNKVLMYDGEGDFRGIDYLNFISNLKELTSHSSVVLDKLNFENMLIVDMNRFKLKKIKSYCDGFAKDMLNKGYKNIEDVKREIGLENIYREINKIILSKSKDAKGIEILNFHIDEIDSFNFNLSFYTNNNWIDLISNNHNFKSSNKEKFKPQKLSYSSLLGLILSLNPDISIKEGVSILNNLIKEKGWNFSKNNTLHV</sequence>
<keyword evidence="2" id="KW-1185">Reference proteome</keyword>
<dbReference type="RefSeq" id="WP_035377567.1">
    <property type="nucleotide sequence ID" value="NZ_AZQP01000003.1"/>
</dbReference>